<evidence type="ECO:0000256" key="1">
    <source>
        <dbReference type="SAM" id="Phobius"/>
    </source>
</evidence>
<evidence type="ECO:0000313" key="2">
    <source>
        <dbReference type="EMBL" id="AUD02084.1"/>
    </source>
</evidence>
<feature type="transmembrane region" description="Helical" evidence="1">
    <location>
        <begin position="12"/>
        <end position="32"/>
    </location>
</feature>
<dbReference type="OrthoDB" id="954558at2"/>
<keyword evidence="3" id="KW-1185">Reference proteome</keyword>
<gene>
    <name evidence="2" type="ORF">CWM47_09800</name>
</gene>
<dbReference type="EMBL" id="CP025096">
    <property type="protein sequence ID" value="AUD02084.1"/>
    <property type="molecule type" value="Genomic_DNA"/>
</dbReference>
<feature type="transmembrane region" description="Helical" evidence="1">
    <location>
        <begin position="138"/>
        <end position="160"/>
    </location>
</feature>
<dbReference type="RefSeq" id="WP_100987804.1">
    <property type="nucleotide sequence ID" value="NZ_CP025096.1"/>
</dbReference>
<feature type="transmembrane region" description="Helical" evidence="1">
    <location>
        <begin position="59"/>
        <end position="80"/>
    </location>
</feature>
<keyword evidence="1" id="KW-0812">Transmembrane</keyword>
<keyword evidence="1" id="KW-0472">Membrane</keyword>
<organism evidence="2 3">
    <name type="scientific">Spirosoma pollinicola</name>
    <dbReference type="NCBI Taxonomy" id="2057025"/>
    <lineage>
        <taxon>Bacteria</taxon>
        <taxon>Pseudomonadati</taxon>
        <taxon>Bacteroidota</taxon>
        <taxon>Cytophagia</taxon>
        <taxon>Cytophagales</taxon>
        <taxon>Cytophagaceae</taxon>
        <taxon>Spirosoma</taxon>
    </lineage>
</organism>
<name>A0A2K8YWW9_9BACT</name>
<sequence>MEAKPHSPYRVFLAYLLLTFYCFGAGMMNEFVEYLSYADLGRSIPPADFARWHKATSQYVLPFLVLPILLGNIALIALFFNRPASIPKWTLWVALACAITAWVSTILFQVPIETQFDQGYFSPALMERLWQTDWIRKGAFFVEIGVVIYMTVCFFGSATLRLTTLEATRLTSAL</sequence>
<dbReference type="Proteomes" id="UP000232883">
    <property type="component" value="Chromosome"/>
</dbReference>
<proteinExistence type="predicted"/>
<reference evidence="2 3" key="1">
    <citation type="submission" date="2017-11" db="EMBL/GenBank/DDBJ databases">
        <title>Taxonomic description and genome sequences of Spirosoma HA7 sp. nov., isolated from pollen microhabitat of Corylus avellana.</title>
        <authorList>
            <person name="Ambika Manirajan B."/>
            <person name="Suarez C."/>
            <person name="Ratering S."/>
            <person name="Geissler-Plaum R."/>
            <person name="Cardinale M."/>
            <person name="Sylvia S."/>
        </authorList>
    </citation>
    <scope>NUCLEOTIDE SEQUENCE [LARGE SCALE GENOMIC DNA]</scope>
    <source>
        <strain evidence="2 3">HA7</strain>
    </source>
</reference>
<feature type="transmembrane region" description="Helical" evidence="1">
    <location>
        <begin position="92"/>
        <end position="112"/>
    </location>
</feature>
<dbReference type="AlphaFoldDB" id="A0A2K8YWW9"/>
<evidence type="ECO:0000313" key="3">
    <source>
        <dbReference type="Proteomes" id="UP000232883"/>
    </source>
</evidence>
<accession>A0A2K8YWW9</accession>
<keyword evidence="1" id="KW-1133">Transmembrane helix</keyword>
<protein>
    <recommendedName>
        <fullName evidence="4">DUF1772 domain-containing protein</fullName>
    </recommendedName>
</protein>
<dbReference type="KEGG" id="spir:CWM47_09800"/>
<evidence type="ECO:0008006" key="4">
    <source>
        <dbReference type="Google" id="ProtNLM"/>
    </source>
</evidence>